<gene>
    <name evidence="2" type="ORF">PVAP13_1KG160600</name>
</gene>
<organism evidence="2 3">
    <name type="scientific">Panicum virgatum</name>
    <name type="common">Blackwell switchgrass</name>
    <dbReference type="NCBI Taxonomy" id="38727"/>
    <lineage>
        <taxon>Eukaryota</taxon>
        <taxon>Viridiplantae</taxon>
        <taxon>Streptophyta</taxon>
        <taxon>Embryophyta</taxon>
        <taxon>Tracheophyta</taxon>
        <taxon>Spermatophyta</taxon>
        <taxon>Magnoliopsida</taxon>
        <taxon>Liliopsida</taxon>
        <taxon>Poales</taxon>
        <taxon>Poaceae</taxon>
        <taxon>PACMAD clade</taxon>
        <taxon>Panicoideae</taxon>
        <taxon>Panicodae</taxon>
        <taxon>Paniceae</taxon>
        <taxon>Panicinae</taxon>
        <taxon>Panicum</taxon>
        <taxon>Panicum sect. Hiantes</taxon>
    </lineage>
</organism>
<sequence length="169" mass="18104">MFMLPGPNFLTHPASLVPPPLPKPCGRLSRKKEKKIPRVQTARVARGKRTRTGRRRCSRTPAAQVRMSLILGLGFGRFGGRAAAAAPPGHARLVSLPPPLPNRSPPLPAPSSLDGQATALRAPRGAPAGRRPTRRARITSSRSPPCAPRGAHISSRPPAACHCRRSVWI</sequence>
<feature type="compositionally biased region" description="Pro residues" evidence="1">
    <location>
        <begin position="96"/>
        <end position="109"/>
    </location>
</feature>
<dbReference type="Proteomes" id="UP000823388">
    <property type="component" value="Chromosome 1K"/>
</dbReference>
<keyword evidence="3" id="KW-1185">Reference proteome</keyword>
<feature type="compositionally biased region" description="Basic residues" evidence="1">
    <location>
        <begin position="28"/>
        <end position="37"/>
    </location>
</feature>
<dbReference type="EMBL" id="CM029037">
    <property type="protein sequence ID" value="KAG2657915.1"/>
    <property type="molecule type" value="Genomic_DNA"/>
</dbReference>
<feature type="region of interest" description="Disordered" evidence="1">
    <location>
        <begin position="94"/>
        <end position="157"/>
    </location>
</feature>
<protein>
    <submittedName>
        <fullName evidence="2">Uncharacterized protein</fullName>
    </submittedName>
</protein>
<name>A0A8T0XF00_PANVG</name>
<feature type="region of interest" description="Disordered" evidence="1">
    <location>
        <begin position="20"/>
        <end position="39"/>
    </location>
</feature>
<reference evidence="2 3" key="1">
    <citation type="submission" date="2020-05" db="EMBL/GenBank/DDBJ databases">
        <title>WGS assembly of Panicum virgatum.</title>
        <authorList>
            <person name="Lovell J.T."/>
            <person name="Jenkins J."/>
            <person name="Shu S."/>
            <person name="Juenger T.E."/>
            <person name="Schmutz J."/>
        </authorList>
    </citation>
    <scope>NUCLEOTIDE SEQUENCE [LARGE SCALE GENOMIC DNA]</scope>
    <source>
        <strain evidence="3">cv. AP13</strain>
    </source>
</reference>
<accession>A0A8T0XF00</accession>
<evidence type="ECO:0000313" key="3">
    <source>
        <dbReference type="Proteomes" id="UP000823388"/>
    </source>
</evidence>
<proteinExistence type="predicted"/>
<dbReference type="AlphaFoldDB" id="A0A8T0XF00"/>
<evidence type="ECO:0000313" key="2">
    <source>
        <dbReference type="EMBL" id="KAG2657915.1"/>
    </source>
</evidence>
<feature type="compositionally biased region" description="Low complexity" evidence="1">
    <location>
        <begin position="110"/>
        <end position="130"/>
    </location>
</feature>
<comment type="caution">
    <text evidence="2">The sequence shown here is derived from an EMBL/GenBank/DDBJ whole genome shotgun (WGS) entry which is preliminary data.</text>
</comment>
<evidence type="ECO:0000256" key="1">
    <source>
        <dbReference type="SAM" id="MobiDB-lite"/>
    </source>
</evidence>